<sequence length="452" mass="47501">MAETREVNLTLDLCLRVGELLLANGAGAADVTATMQSIARHLGLRNPDIDVTFTSLSMSYQPSPEEPPLALMRQVWSREIDYEDLTRVDHLVRDLLSDRIGLTEARATVARIRSSGHHTRRWAVTLSWGVMSSGTALMLGGTGTVLAVSFLAAVLIDRTQLLMSRRRLPAFYLQVVGGLIAGGLAVVALAALPWLEPRTLSLMVTANIIMLLSGIGFMGALQDALTGFYVTSAARLIEALLATVGIITGVSGGLALAPLLDVELVRLQPGFSLTPEGVSALVLGAGLCASGFAFATYAPRRAVAAIFLVAGVAMLVNQAVAATDLGRTWSVGTAAFLIGLVAYQVAGRVRVPPLVLVVPAIVPMLPGLSIYRGLSLLAEGGDTTSRGLLAMITAASVAIALASGVILGEYVAQPLKREARRLESRLAGPRLVGPLRARAVRPAGRGPARRAR</sequence>
<dbReference type="GO" id="GO:0005886">
    <property type="term" value="C:plasma membrane"/>
    <property type="evidence" value="ECO:0007669"/>
    <property type="project" value="UniProtKB-SubCell"/>
</dbReference>
<dbReference type="RefSeq" id="WP_179519081.1">
    <property type="nucleotide sequence ID" value="NZ_JACCAC010000001.1"/>
</dbReference>
<gene>
    <name evidence="10" type="ORF">BJ989_003203</name>
</gene>
<name>A0A7Y9RX39_9ACTN</name>
<dbReference type="PANTHER" id="PTHR34390">
    <property type="entry name" value="UPF0442 PROTEIN YJJB-RELATED"/>
    <property type="match status" value="1"/>
</dbReference>
<feature type="transmembrane region" description="Helical" evidence="7">
    <location>
        <begin position="328"/>
        <end position="346"/>
    </location>
</feature>
<keyword evidence="4 7" id="KW-1133">Transmembrane helix</keyword>
<dbReference type="Proteomes" id="UP000544110">
    <property type="component" value="Unassembled WGS sequence"/>
</dbReference>
<dbReference type="Pfam" id="PF06738">
    <property type="entry name" value="ThrE"/>
    <property type="match status" value="1"/>
</dbReference>
<evidence type="ECO:0000256" key="4">
    <source>
        <dbReference type="ARBA" id="ARBA00022989"/>
    </source>
</evidence>
<keyword evidence="2" id="KW-1003">Cell membrane</keyword>
<evidence type="ECO:0000259" key="8">
    <source>
        <dbReference type="Pfam" id="PF06738"/>
    </source>
</evidence>
<evidence type="ECO:0000256" key="5">
    <source>
        <dbReference type="ARBA" id="ARBA00023136"/>
    </source>
</evidence>
<feature type="transmembrane region" description="Helical" evidence="7">
    <location>
        <begin position="200"/>
        <end position="221"/>
    </location>
</feature>
<feature type="transmembrane region" description="Helical" evidence="7">
    <location>
        <begin position="353"/>
        <end position="371"/>
    </location>
</feature>
<reference evidence="10 11" key="1">
    <citation type="submission" date="2020-07" db="EMBL/GenBank/DDBJ databases">
        <title>Sequencing the genomes of 1000 actinobacteria strains.</title>
        <authorList>
            <person name="Klenk H.-P."/>
        </authorList>
    </citation>
    <scope>NUCLEOTIDE SEQUENCE [LARGE SCALE GENOMIC DNA]</scope>
    <source>
        <strain evidence="10 11">DSM 24552</strain>
    </source>
</reference>
<comment type="caution">
    <text evidence="10">The sequence shown here is derived from an EMBL/GenBank/DDBJ whole genome shotgun (WGS) entry which is preliminary data.</text>
</comment>
<feature type="domain" description="Threonine/serine exporter-like N-terminal" evidence="8">
    <location>
        <begin position="12"/>
        <end position="256"/>
    </location>
</feature>
<dbReference type="EMBL" id="JACCAC010000001">
    <property type="protein sequence ID" value="NYG56899.1"/>
    <property type="molecule type" value="Genomic_DNA"/>
</dbReference>
<keyword evidence="5 7" id="KW-0472">Membrane</keyword>
<evidence type="ECO:0000256" key="3">
    <source>
        <dbReference type="ARBA" id="ARBA00022692"/>
    </source>
</evidence>
<evidence type="ECO:0000256" key="6">
    <source>
        <dbReference type="ARBA" id="ARBA00034125"/>
    </source>
</evidence>
<evidence type="ECO:0000313" key="10">
    <source>
        <dbReference type="EMBL" id="NYG56899.1"/>
    </source>
</evidence>
<dbReference type="InterPro" id="IPR050539">
    <property type="entry name" value="ThrE_Dicarb/AminoAcid_Exp"/>
</dbReference>
<feature type="transmembrane region" description="Helical" evidence="7">
    <location>
        <begin position="277"/>
        <end position="295"/>
    </location>
</feature>
<dbReference type="InterPro" id="IPR024528">
    <property type="entry name" value="ThrE_2"/>
</dbReference>
<proteinExistence type="inferred from homology"/>
<accession>A0A7Y9RX39</accession>
<comment type="subcellular location">
    <subcellularLocation>
        <location evidence="1">Cell membrane</location>
        <topology evidence="1">Multi-pass membrane protein</topology>
    </subcellularLocation>
</comment>
<keyword evidence="11" id="KW-1185">Reference proteome</keyword>
<evidence type="ECO:0000256" key="7">
    <source>
        <dbReference type="SAM" id="Phobius"/>
    </source>
</evidence>
<dbReference type="InterPro" id="IPR010619">
    <property type="entry name" value="ThrE-like_N"/>
</dbReference>
<feature type="transmembrane region" description="Helical" evidence="7">
    <location>
        <begin position="233"/>
        <end position="257"/>
    </location>
</feature>
<dbReference type="GO" id="GO:0022857">
    <property type="term" value="F:transmembrane transporter activity"/>
    <property type="evidence" value="ECO:0007669"/>
    <property type="project" value="InterPro"/>
</dbReference>
<feature type="transmembrane region" description="Helical" evidence="7">
    <location>
        <begin position="168"/>
        <end position="194"/>
    </location>
</feature>
<feature type="transmembrane region" description="Helical" evidence="7">
    <location>
        <begin position="136"/>
        <end position="156"/>
    </location>
</feature>
<dbReference type="PANTHER" id="PTHR34390:SF2">
    <property type="entry name" value="SUCCINATE TRANSPORTER SUBUNIT YJJP-RELATED"/>
    <property type="match status" value="1"/>
</dbReference>
<evidence type="ECO:0000313" key="11">
    <source>
        <dbReference type="Proteomes" id="UP000544110"/>
    </source>
</evidence>
<dbReference type="AlphaFoldDB" id="A0A7Y9RX39"/>
<evidence type="ECO:0000256" key="1">
    <source>
        <dbReference type="ARBA" id="ARBA00004651"/>
    </source>
</evidence>
<dbReference type="Pfam" id="PF12821">
    <property type="entry name" value="ThrE_2"/>
    <property type="match status" value="1"/>
</dbReference>
<dbReference type="GO" id="GO:0015744">
    <property type="term" value="P:succinate transport"/>
    <property type="evidence" value="ECO:0007669"/>
    <property type="project" value="TreeGrafter"/>
</dbReference>
<evidence type="ECO:0000259" key="9">
    <source>
        <dbReference type="Pfam" id="PF12821"/>
    </source>
</evidence>
<organism evidence="10 11">
    <name type="scientific">Nocardioides perillae</name>
    <dbReference type="NCBI Taxonomy" id="1119534"/>
    <lineage>
        <taxon>Bacteria</taxon>
        <taxon>Bacillati</taxon>
        <taxon>Actinomycetota</taxon>
        <taxon>Actinomycetes</taxon>
        <taxon>Propionibacteriales</taxon>
        <taxon>Nocardioidaceae</taxon>
        <taxon>Nocardioides</taxon>
    </lineage>
</organism>
<feature type="transmembrane region" description="Helical" evidence="7">
    <location>
        <begin position="302"/>
        <end position="322"/>
    </location>
</feature>
<feature type="transmembrane region" description="Helical" evidence="7">
    <location>
        <begin position="391"/>
        <end position="412"/>
    </location>
</feature>
<protein>
    <submittedName>
        <fullName evidence="10">Uncharacterized membrane protein YjjP (DUF1212 family)</fullName>
    </submittedName>
</protein>
<comment type="similarity">
    <text evidence="6">Belongs to the ThrE exporter (TC 2.A.79) family.</text>
</comment>
<feature type="domain" description="Threonine/Serine exporter ThrE" evidence="9">
    <location>
        <begin position="284"/>
        <end position="409"/>
    </location>
</feature>
<evidence type="ECO:0000256" key="2">
    <source>
        <dbReference type="ARBA" id="ARBA00022475"/>
    </source>
</evidence>
<keyword evidence="3 7" id="KW-0812">Transmembrane</keyword>